<keyword evidence="1" id="KW-0997">Cell inner membrane</keyword>
<evidence type="ECO:0000313" key="2">
    <source>
        <dbReference type="EMBL" id="ETD72580.1"/>
    </source>
</evidence>
<dbReference type="AlphaFoldDB" id="V8G856"/>
<keyword evidence="1" id="KW-0812">Transmembrane</keyword>
<feature type="transmembrane region" description="Helical" evidence="1">
    <location>
        <begin position="282"/>
        <end position="312"/>
    </location>
</feature>
<comment type="caution">
    <text evidence="2">The sequence shown here is derived from an EMBL/GenBank/DDBJ whole genome shotgun (WGS) entry which is preliminary data.</text>
</comment>
<dbReference type="Proteomes" id="UP000018766">
    <property type="component" value="Unassembled WGS sequence"/>
</dbReference>
<feature type="transmembrane region" description="Helical" evidence="1">
    <location>
        <begin position="149"/>
        <end position="168"/>
    </location>
</feature>
<dbReference type="Pfam" id="PF02405">
    <property type="entry name" value="MlaE"/>
    <property type="match status" value="1"/>
</dbReference>
<dbReference type="NCBIfam" id="TIGR00056">
    <property type="entry name" value="MlaE family lipid ABC transporter permease subunit"/>
    <property type="match status" value="1"/>
</dbReference>
<sequence>MSAILSQLLADYFCIDKLFVTFFTEQDQTGDGQSLGIAIHGDWTIHNYAEIKQALNTFKARGQSYILHLEDVKTLDTAGVLLLADAFGLGSLEKALSSDNLPTERKAMVDAIVSAIPHEDALKSPPKPFFLTAFFENLGIQVVDLWEEFLHWVGFLGLVIVAFFRVLINPARWRLTSLVANIDSSGFKAVPIVMLLCFMVGAVVAFLGATVLENFGAQVFTVHLVTFSFLREFAIILTSILIAGRTASAYTAQLGSMKVNEEIDALRASGIDPLEVLVVPRILALVIVMPILTFLGMMAGIFGGMIVAKFSMDISPLLFIDILKNNVDVRHFFVGLVKAPIFAVVIAITGCIEGFKVSGSAESVGEHTTSSVVKCIFLVILLDALFAVYFMEAGW</sequence>
<accession>V8G856</accession>
<evidence type="ECO:0000313" key="3">
    <source>
        <dbReference type="Proteomes" id="UP000018766"/>
    </source>
</evidence>
<reference evidence="2 3" key="1">
    <citation type="submission" date="2013-11" db="EMBL/GenBank/DDBJ databases">
        <title>Genomic analysis of Pelistega sp. HM-7.</title>
        <authorList>
            <person name="Kumbhare S.V."/>
            <person name="Shetty S.A."/>
            <person name="Sharma O."/>
            <person name="Dhotre D.P."/>
        </authorList>
    </citation>
    <scope>NUCLEOTIDE SEQUENCE [LARGE SCALE GENOMIC DNA]</scope>
    <source>
        <strain evidence="2 3">HM-7</strain>
    </source>
</reference>
<keyword evidence="1" id="KW-1003">Cell membrane</keyword>
<gene>
    <name evidence="2" type="ORF">V757_03410</name>
</gene>
<proteinExistence type="inferred from homology"/>
<organism evidence="2 3">
    <name type="scientific">Pelistega indica</name>
    <dbReference type="NCBI Taxonomy" id="1414851"/>
    <lineage>
        <taxon>Bacteria</taxon>
        <taxon>Pseudomonadati</taxon>
        <taxon>Pseudomonadota</taxon>
        <taxon>Betaproteobacteria</taxon>
        <taxon>Burkholderiales</taxon>
        <taxon>Alcaligenaceae</taxon>
        <taxon>Pelistega</taxon>
    </lineage>
</organism>
<protein>
    <submittedName>
        <fullName evidence="2">ABC transporter permease</fullName>
    </submittedName>
</protein>
<evidence type="ECO:0000256" key="1">
    <source>
        <dbReference type="RuleBase" id="RU362044"/>
    </source>
</evidence>
<feature type="transmembrane region" description="Helical" evidence="1">
    <location>
        <begin position="189"/>
        <end position="212"/>
    </location>
</feature>
<dbReference type="EMBL" id="AYSV01000054">
    <property type="protein sequence ID" value="ETD72580.1"/>
    <property type="molecule type" value="Genomic_DNA"/>
</dbReference>
<keyword evidence="1" id="KW-0472">Membrane</keyword>
<dbReference type="PANTHER" id="PTHR30188:SF3">
    <property type="entry name" value="ABC TRANSPORTER PERMEASE"/>
    <property type="match status" value="1"/>
</dbReference>
<comment type="similarity">
    <text evidence="1">Belongs to the MlaE permease family.</text>
</comment>
<name>V8G856_9BURK</name>
<dbReference type="InterPro" id="IPR030802">
    <property type="entry name" value="Permease_MalE"/>
</dbReference>
<dbReference type="PANTHER" id="PTHR30188">
    <property type="entry name" value="ABC TRANSPORTER PERMEASE PROTEIN-RELATED"/>
    <property type="match status" value="1"/>
</dbReference>
<keyword evidence="3" id="KW-1185">Reference proteome</keyword>
<dbReference type="GO" id="GO:0005548">
    <property type="term" value="F:phospholipid transporter activity"/>
    <property type="evidence" value="ECO:0007669"/>
    <property type="project" value="TreeGrafter"/>
</dbReference>
<dbReference type="GO" id="GO:0043190">
    <property type="term" value="C:ATP-binding cassette (ABC) transporter complex"/>
    <property type="evidence" value="ECO:0007669"/>
    <property type="project" value="InterPro"/>
</dbReference>
<keyword evidence="1" id="KW-1133">Transmembrane helix</keyword>
<dbReference type="InterPro" id="IPR003453">
    <property type="entry name" value="ABC_MlaE_roteobac"/>
</dbReference>
<comment type="subcellular location">
    <subcellularLocation>
        <location evidence="1">Cell inner membrane</location>
        <topology evidence="1">Multi-pass membrane protein</topology>
    </subcellularLocation>
</comment>
<dbReference type="RefSeq" id="WP_023949957.1">
    <property type="nucleotide sequence ID" value="NZ_AYSV01000054.1"/>
</dbReference>
<dbReference type="OrthoDB" id="9810518at2"/>
<feature type="transmembrane region" description="Helical" evidence="1">
    <location>
        <begin position="372"/>
        <end position="391"/>
    </location>
</feature>
<feature type="transmembrane region" description="Helical" evidence="1">
    <location>
        <begin position="224"/>
        <end position="244"/>
    </location>
</feature>
<dbReference type="PATRIC" id="fig|1414851.3.peg.675"/>
<feature type="transmembrane region" description="Helical" evidence="1">
    <location>
        <begin position="332"/>
        <end position="352"/>
    </location>
</feature>